<dbReference type="AlphaFoldDB" id="A0ABD1MZF9"/>
<dbReference type="Pfam" id="PF13837">
    <property type="entry name" value="Myb_DNA-bind_4"/>
    <property type="match status" value="1"/>
</dbReference>
<dbReference type="InterPro" id="IPR027417">
    <property type="entry name" value="P-loop_NTPase"/>
</dbReference>
<reference evidence="2 3" key="1">
    <citation type="submission" date="2024-08" db="EMBL/GenBank/DDBJ databases">
        <title>Insights into the chromosomal genome structure of Flemingia macrophylla.</title>
        <authorList>
            <person name="Ding Y."/>
            <person name="Zhao Y."/>
            <person name="Bi W."/>
            <person name="Wu M."/>
            <person name="Zhao G."/>
            <person name="Gong Y."/>
            <person name="Li W."/>
            <person name="Zhang P."/>
        </authorList>
    </citation>
    <scope>NUCLEOTIDE SEQUENCE [LARGE SCALE GENOMIC DNA]</scope>
    <source>
        <strain evidence="2">DYQJB</strain>
        <tissue evidence="2">Leaf</tissue>
    </source>
</reference>
<dbReference type="EMBL" id="JBGMDY010000003">
    <property type="protein sequence ID" value="KAL2341189.1"/>
    <property type="molecule type" value="Genomic_DNA"/>
</dbReference>
<dbReference type="SMART" id="SM00175">
    <property type="entry name" value="RAB"/>
    <property type="match status" value="1"/>
</dbReference>
<name>A0ABD1MZF9_9FABA</name>
<evidence type="ECO:0000313" key="3">
    <source>
        <dbReference type="Proteomes" id="UP001603857"/>
    </source>
</evidence>
<accession>A0ABD1MZF9</accession>
<evidence type="ECO:0000313" key="2">
    <source>
        <dbReference type="EMBL" id="KAL2341189.1"/>
    </source>
</evidence>
<dbReference type="SUPFAM" id="SSF52540">
    <property type="entry name" value="P-loop containing nucleoside triphosphate hydrolases"/>
    <property type="match status" value="1"/>
</dbReference>
<dbReference type="PRINTS" id="PR00449">
    <property type="entry name" value="RASTRNSFRMNG"/>
</dbReference>
<dbReference type="Proteomes" id="UP001603857">
    <property type="component" value="Unassembled WGS sequence"/>
</dbReference>
<dbReference type="InterPro" id="IPR044823">
    <property type="entry name" value="ASIL1/2-like"/>
</dbReference>
<dbReference type="Gene3D" id="3.40.50.300">
    <property type="entry name" value="P-loop containing nucleotide triphosphate hydrolases"/>
    <property type="match status" value="1"/>
</dbReference>
<sequence length="203" mass="22823">MAGRGGYGDANQKVDYVFQVVLMGNSAVGKSQILTHFARNEFSLDSKATIAVEFQTHTLHKTMVLLEMWGEKFLQLGRNSLRSEEWHEVAEKISEELKVERSVMQCMGVLERLKRRYKEEKTCMDEMGLGSCKWAFFKKTSKLHGTLAHTGCCNRVDHDGRHSLHGSYGCLTVQPTGHIVTGGDRGDDEGTHSVDFCRGRVLL</sequence>
<comment type="caution">
    <text evidence="2">The sequence shown here is derived from an EMBL/GenBank/DDBJ whole genome shotgun (WGS) entry which is preliminary data.</text>
</comment>
<protein>
    <recommendedName>
        <fullName evidence="1">Myb/SANT-like DNA-binding domain-containing protein</fullName>
    </recommendedName>
</protein>
<organism evidence="2 3">
    <name type="scientific">Flemingia macrophylla</name>
    <dbReference type="NCBI Taxonomy" id="520843"/>
    <lineage>
        <taxon>Eukaryota</taxon>
        <taxon>Viridiplantae</taxon>
        <taxon>Streptophyta</taxon>
        <taxon>Embryophyta</taxon>
        <taxon>Tracheophyta</taxon>
        <taxon>Spermatophyta</taxon>
        <taxon>Magnoliopsida</taxon>
        <taxon>eudicotyledons</taxon>
        <taxon>Gunneridae</taxon>
        <taxon>Pentapetalae</taxon>
        <taxon>rosids</taxon>
        <taxon>fabids</taxon>
        <taxon>Fabales</taxon>
        <taxon>Fabaceae</taxon>
        <taxon>Papilionoideae</taxon>
        <taxon>50 kb inversion clade</taxon>
        <taxon>NPAAA clade</taxon>
        <taxon>indigoferoid/millettioid clade</taxon>
        <taxon>Phaseoleae</taxon>
        <taxon>Flemingia</taxon>
    </lineage>
</organism>
<dbReference type="InterPro" id="IPR044822">
    <property type="entry name" value="Myb_DNA-bind_4"/>
</dbReference>
<proteinExistence type="predicted"/>
<gene>
    <name evidence="2" type="ORF">Fmac_009129</name>
</gene>
<feature type="domain" description="Myb/SANT-like DNA-binding" evidence="1">
    <location>
        <begin position="60"/>
        <end position="142"/>
    </location>
</feature>
<evidence type="ECO:0000259" key="1">
    <source>
        <dbReference type="Pfam" id="PF13837"/>
    </source>
</evidence>
<keyword evidence="3" id="KW-1185">Reference proteome</keyword>
<dbReference type="PANTHER" id="PTHR31307">
    <property type="entry name" value="TRIHELIX TRANSCRIPTION FACTOR ASIL2"/>
    <property type="match status" value="1"/>
</dbReference>
<dbReference type="PANTHER" id="PTHR31307:SF8">
    <property type="entry name" value="ALCOHOL DEHYDROGENASE TRANSCRIPTION FACTOR MYB_SANT-LIKE FAMILY PROTEIN"/>
    <property type="match status" value="1"/>
</dbReference>